<sequence length="204" mass="21690">MRLAIRTAVIATMGVAALGLGTSPSLAHGGDGGGYGGGGYGGVRAASYINPDNGMPTENPDVEDNSSCARPDQEDRQQLSDRGATNRNVHNDACFLGRKGEKKNGPASFQSSGVGHISACPDPDAGGREYSKLSDTDGDGRMDLCFQSSYQRTGKAGDLEFHARLNNDSKPGTQYVVWCADADRDGCRDERVKDDIRIEWTKKG</sequence>
<name>A0A1I0BG37_9ACTN</name>
<gene>
    <name evidence="3" type="ORF">SAMN04488546_1263</name>
</gene>
<evidence type="ECO:0000256" key="2">
    <source>
        <dbReference type="SAM" id="SignalP"/>
    </source>
</evidence>
<feature type="region of interest" description="Disordered" evidence="1">
    <location>
        <begin position="49"/>
        <end position="141"/>
    </location>
</feature>
<feature type="signal peptide" evidence="2">
    <location>
        <begin position="1"/>
        <end position="27"/>
    </location>
</feature>
<dbReference type="RefSeq" id="WP_139206832.1">
    <property type="nucleotide sequence ID" value="NZ_FOIE01000002.1"/>
</dbReference>
<dbReference type="AlphaFoldDB" id="A0A1I0BG37"/>
<evidence type="ECO:0000313" key="3">
    <source>
        <dbReference type="EMBL" id="SET05538.1"/>
    </source>
</evidence>
<dbReference type="OrthoDB" id="5179970at2"/>
<proteinExistence type="predicted"/>
<organism evidence="3 4">
    <name type="scientific">Geodermatophilus poikilotrophus</name>
    <dbReference type="NCBI Taxonomy" id="1333667"/>
    <lineage>
        <taxon>Bacteria</taxon>
        <taxon>Bacillati</taxon>
        <taxon>Actinomycetota</taxon>
        <taxon>Actinomycetes</taxon>
        <taxon>Geodermatophilales</taxon>
        <taxon>Geodermatophilaceae</taxon>
        <taxon>Geodermatophilus</taxon>
    </lineage>
</organism>
<feature type="chain" id="PRO_5011669417" evidence="2">
    <location>
        <begin position="28"/>
        <end position="204"/>
    </location>
</feature>
<keyword evidence="2" id="KW-0732">Signal</keyword>
<reference evidence="4" key="1">
    <citation type="submission" date="2016-10" db="EMBL/GenBank/DDBJ databases">
        <authorList>
            <person name="Varghese N."/>
            <person name="Submissions S."/>
        </authorList>
    </citation>
    <scope>NUCLEOTIDE SEQUENCE [LARGE SCALE GENOMIC DNA]</scope>
    <source>
        <strain evidence="4">DSM 44209</strain>
    </source>
</reference>
<evidence type="ECO:0000313" key="4">
    <source>
        <dbReference type="Proteomes" id="UP000198507"/>
    </source>
</evidence>
<dbReference type="Proteomes" id="UP000198507">
    <property type="component" value="Unassembled WGS sequence"/>
</dbReference>
<keyword evidence="4" id="KW-1185">Reference proteome</keyword>
<accession>A0A1I0BG37</accession>
<evidence type="ECO:0000256" key="1">
    <source>
        <dbReference type="SAM" id="MobiDB-lite"/>
    </source>
</evidence>
<protein>
    <submittedName>
        <fullName evidence="3">Uncharacterized protein</fullName>
    </submittedName>
</protein>
<feature type="compositionally biased region" description="Basic and acidic residues" evidence="1">
    <location>
        <begin position="125"/>
        <end position="141"/>
    </location>
</feature>
<dbReference type="EMBL" id="FOIE01000002">
    <property type="protein sequence ID" value="SET05538.1"/>
    <property type="molecule type" value="Genomic_DNA"/>
</dbReference>